<dbReference type="PANTHER" id="PTHR28285:SF1">
    <property type="entry name" value="PROTEIN BIG1"/>
    <property type="match status" value="1"/>
</dbReference>
<dbReference type="GO" id="GO:0071555">
    <property type="term" value="P:cell wall organization"/>
    <property type="evidence" value="ECO:0007669"/>
    <property type="project" value="UniProtKB-KW"/>
</dbReference>
<feature type="domain" description="V-type proton ATPase subunit S1/VOA1 transmembrane" evidence="11">
    <location>
        <begin position="264"/>
        <end position="303"/>
    </location>
</feature>
<evidence type="ECO:0000256" key="6">
    <source>
        <dbReference type="ARBA" id="ARBA00022824"/>
    </source>
</evidence>
<evidence type="ECO:0000256" key="10">
    <source>
        <dbReference type="SAM" id="Phobius"/>
    </source>
</evidence>
<dbReference type="InterPro" id="IPR046756">
    <property type="entry name" value="VAS1/VOA1_TM"/>
</dbReference>
<comment type="similarity">
    <text evidence="2">Belongs to the BIG1 family.</text>
</comment>
<dbReference type="AlphaFoldDB" id="A0A2T3B7B4"/>
<dbReference type="GO" id="GO:0009272">
    <property type="term" value="P:fungal-type cell wall biogenesis"/>
    <property type="evidence" value="ECO:0007669"/>
    <property type="project" value="TreeGrafter"/>
</dbReference>
<dbReference type="GO" id="GO:0006078">
    <property type="term" value="P:(1-&gt;6)-beta-D-glucan biosynthetic process"/>
    <property type="evidence" value="ECO:0007669"/>
    <property type="project" value="TreeGrafter"/>
</dbReference>
<evidence type="ECO:0000256" key="2">
    <source>
        <dbReference type="ARBA" id="ARBA00008203"/>
    </source>
</evidence>
<comment type="subcellular location">
    <subcellularLocation>
        <location evidence="1">Endoplasmic reticulum membrane</location>
        <topology evidence="1">Single-pass type I membrane protein</topology>
    </subcellularLocation>
</comment>
<keyword evidence="6" id="KW-0256">Endoplasmic reticulum</keyword>
<proteinExistence type="inferred from homology"/>
<protein>
    <recommendedName>
        <fullName evidence="3">Protein BIG1</fullName>
    </recommendedName>
</protein>
<dbReference type="OrthoDB" id="9985059at2759"/>
<keyword evidence="8 10" id="KW-0472">Membrane</keyword>
<evidence type="ECO:0000313" key="13">
    <source>
        <dbReference type="Proteomes" id="UP000241818"/>
    </source>
</evidence>
<dbReference type="EMBL" id="KZ679008">
    <property type="protein sequence ID" value="PSS22750.1"/>
    <property type="molecule type" value="Genomic_DNA"/>
</dbReference>
<dbReference type="InterPro" id="IPR037654">
    <property type="entry name" value="Big1"/>
</dbReference>
<reference evidence="12 13" key="1">
    <citation type="journal article" date="2018" name="New Phytol.">
        <title>Comparative genomics and transcriptomics depict ericoid mycorrhizal fungi as versatile saprotrophs and plant mutualists.</title>
        <authorList>
            <person name="Martino E."/>
            <person name="Morin E."/>
            <person name="Grelet G.A."/>
            <person name="Kuo A."/>
            <person name="Kohler A."/>
            <person name="Daghino S."/>
            <person name="Barry K.W."/>
            <person name="Cichocki N."/>
            <person name="Clum A."/>
            <person name="Dockter R.B."/>
            <person name="Hainaut M."/>
            <person name="Kuo R.C."/>
            <person name="LaButti K."/>
            <person name="Lindahl B.D."/>
            <person name="Lindquist E.A."/>
            <person name="Lipzen A."/>
            <person name="Khouja H.R."/>
            <person name="Magnuson J."/>
            <person name="Murat C."/>
            <person name="Ohm R.A."/>
            <person name="Singer S.W."/>
            <person name="Spatafora J.W."/>
            <person name="Wang M."/>
            <person name="Veneault-Fourrey C."/>
            <person name="Henrissat B."/>
            <person name="Grigoriev I.V."/>
            <person name="Martin F.M."/>
            <person name="Perotto S."/>
        </authorList>
    </citation>
    <scope>NUCLEOTIDE SEQUENCE [LARGE SCALE GENOMIC DNA]</scope>
    <source>
        <strain evidence="12 13">ATCC 22711</strain>
    </source>
</reference>
<keyword evidence="7 10" id="KW-1133">Transmembrane helix</keyword>
<evidence type="ECO:0000256" key="7">
    <source>
        <dbReference type="ARBA" id="ARBA00022989"/>
    </source>
</evidence>
<gene>
    <name evidence="12" type="ORF">M430DRAFT_16699</name>
</gene>
<feature type="transmembrane region" description="Helical" evidence="10">
    <location>
        <begin position="265"/>
        <end position="286"/>
    </location>
</feature>
<keyword evidence="4 10" id="KW-0812">Transmembrane</keyword>
<dbReference type="STRING" id="857342.A0A2T3B7B4"/>
<dbReference type="Proteomes" id="UP000241818">
    <property type="component" value="Unassembled WGS sequence"/>
</dbReference>
<accession>A0A2T3B7B4</accession>
<organism evidence="12 13">
    <name type="scientific">Amorphotheca resinae ATCC 22711</name>
    <dbReference type="NCBI Taxonomy" id="857342"/>
    <lineage>
        <taxon>Eukaryota</taxon>
        <taxon>Fungi</taxon>
        <taxon>Dikarya</taxon>
        <taxon>Ascomycota</taxon>
        <taxon>Pezizomycotina</taxon>
        <taxon>Leotiomycetes</taxon>
        <taxon>Helotiales</taxon>
        <taxon>Amorphothecaceae</taxon>
        <taxon>Amorphotheca</taxon>
    </lineage>
</organism>
<dbReference type="GeneID" id="36571590"/>
<keyword evidence="5" id="KW-0732">Signal</keyword>
<evidence type="ECO:0000256" key="1">
    <source>
        <dbReference type="ARBA" id="ARBA00004115"/>
    </source>
</evidence>
<keyword evidence="13" id="KW-1185">Reference proteome</keyword>
<dbReference type="Pfam" id="PF20520">
    <property type="entry name" value="Ac45-VOA1_TM"/>
    <property type="match status" value="1"/>
</dbReference>
<evidence type="ECO:0000259" key="11">
    <source>
        <dbReference type="Pfam" id="PF20520"/>
    </source>
</evidence>
<evidence type="ECO:0000256" key="3">
    <source>
        <dbReference type="ARBA" id="ARBA00022089"/>
    </source>
</evidence>
<evidence type="ECO:0000256" key="8">
    <source>
        <dbReference type="ARBA" id="ARBA00023136"/>
    </source>
</evidence>
<evidence type="ECO:0000256" key="5">
    <source>
        <dbReference type="ARBA" id="ARBA00022729"/>
    </source>
</evidence>
<keyword evidence="9" id="KW-0961">Cell wall biogenesis/degradation</keyword>
<name>A0A2T3B7B4_AMORE</name>
<evidence type="ECO:0000256" key="9">
    <source>
        <dbReference type="ARBA" id="ARBA00023316"/>
    </source>
</evidence>
<dbReference type="GO" id="GO:0005789">
    <property type="term" value="C:endoplasmic reticulum membrane"/>
    <property type="evidence" value="ECO:0007669"/>
    <property type="project" value="UniProtKB-SubCell"/>
</dbReference>
<dbReference type="RefSeq" id="XP_024722796.1">
    <property type="nucleotide sequence ID" value="XM_024863509.1"/>
</dbReference>
<dbReference type="PANTHER" id="PTHR28285">
    <property type="entry name" value="PROTEIN BIG1"/>
    <property type="match status" value="1"/>
</dbReference>
<evidence type="ECO:0000256" key="4">
    <source>
        <dbReference type="ARBA" id="ARBA00022692"/>
    </source>
</evidence>
<evidence type="ECO:0000313" key="12">
    <source>
        <dbReference type="EMBL" id="PSS22750.1"/>
    </source>
</evidence>
<dbReference type="InParanoid" id="A0A2T3B7B4"/>
<sequence>MRPSIAALAACVAAVHAFKDTSPFIFFSSSPLPPSLQNVSMNQVQSAAAVLKTTKEFLSSCPSDVYYIIHQPSLHSTDLFPASVPNLQAALAAPTVQTRYLVSEAGALDAGVKHDLVAYLKEKCGETTFLDGDAEVQTAEELGSQIRRYSKKGKVVVLNTMEELVGDRMSGQRTTMLDKIDQSMKYGISLITGSKKSEIEGLGLSYTVIYTTTPPSGTIEEQTYEPQFQNPAHVDLKRDRRAEPSVIPWPGVDNDTRPLFEKYQFLTPGIFMGLLTGLILISILSVGMKAISSLQVSYGAFDKEMGPAAQKKQQ</sequence>